<evidence type="ECO:0000313" key="1">
    <source>
        <dbReference type="EMBL" id="EKE28310.1"/>
    </source>
</evidence>
<proteinExistence type="predicted"/>
<accession>K2GXX2</accession>
<name>K2GXX2_9BACT</name>
<reference evidence="1" key="1">
    <citation type="journal article" date="2012" name="Science">
        <title>Fermentation, hydrogen, and sulfur metabolism in multiple uncultivated bacterial phyla.</title>
        <authorList>
            <person name="Wrighton K.C."/>
            <person name="Thomas B.C."/>
            <person name="Sharon I."/>
            <person name="Miller C.S."/>
            <person name="Castelle C.J."/>
            <person name="VerBerkmoes N.C."/>
            <person name="Wilkins M.J."/>
            <person name="Hettich R.L."/>
            <person name="Lipton M.S."/>
            <person name="Williams K.H."/>
            <person name="Long P.E."/>
            <person name="Banfield J.F."/>
        </authorList>
    </citation>
    <scope>NUCLEOTIDE SEQUENCE [LARGE SCALE GENOMIC DNA]</scope>
</reference>
<organism evidence="1">
    <name type="scientific">uncultured bacterium</name>
    <name type="common">gcode 4</name>
    <dbReference type="NCBI Taxonomy" id="1234023"/>
    <lineage>
        <taxon>Bacteria</taxon>
        <taxon>environmental samples</taxon>
    </lineage>
</organism>
<protein>
    <submittedName>
        <fullName evidence="1">Uncharacterized protein</fullName>
    </submittedName>
</protein>
<comment type="caution">
    <text evidence="1">The sequence shown here is derived from an EMBL/GenBank/DDBJ whole genome shotgun (WGS) entry which is preliminary data.</text>
</comment>
<dbReference type="AlphaFoldDB" id="K2GXX2"/>
<dbReference type="EMBL" id="AMFJ01000355">
    <property type="protein sequence ID" value="EKE28310.1"/>
    <property type="molecule type" value="Genomic_DNA"/>
</dbReference>
<gene>
    <name evidence="1" type="ORF">ACD_3C00081G0007</name>
</gene>
<sequence length="39" mass="4803">MWFVNRSNVKVVWIFSNRTLNVHLMNYEFTEIIQLFKIA</sequence>